<reference evidence="2" key="1">
    <citation type="submission" date="2022-10" db="EMBL/GenBank/DDBJ databases">
        <title>Genome assembly of Pristionchus species.</title>
        <authorList>
            <person name="Yoshida K."/>
            <person name="Sommer R.J."/>
        </authorList>
    </citation>
    <scope>NUCLEOTIDE SEQUENCE [LARGE SCALE GENOMIC DNA]</scope>
    <source>
        <strain evidence="2">RS5460</strain>
    </source>
</reference>
<feature type="non-terminal residue" evidence="1">
    <location>
        <position position="1"/>
    </location>
</feature>
<sequence>LIVSAFMGCCLSQSPSSKGETTPQVVNFPRKDSGKLSVKSVEEVNDVFPLELLPLDLFFAILDYAEDSFSALSLVSRTLQYRVQDYVLSRGTHVGDFAISTKTNRNNELEIAIKLDVRTCDSKLFERRTFIGRPIDLHEILRSRRHGVVIYEMKFEVIDFESMIGFMRRTFGKFLTQVSIECDKGYIYRILEKFAFKKLRITYTTLTDATMSRLLQTIEKHGIDQLSLKIQENETSLPLNELYRLSELVRSLRIEQLSVDQNRHNFMFGIPDLHWDTIILNMFSGKLDKLELVNTDFPGYISYWGVKILEEKLPLLKKEIWFSASCSEYSEECEYDVDGYSVDVIRTSPSHHIISIKHSPRVNEKFEE</sequence>
<keyword evidence="2" id="KW-1185">Reference proteome</keyword>
<dbReference type="AlphaFoldDB" id="A0AAN5D3R4"/>
<dbReference type="Proteomes" id="UP001328107">
    <property type="component" value="Unassembled WGS sequence"/>
</dbReference>
<gene>
    <name evidence="1" type="ORF">PMAYCL1PPCAC_26283</name>
</gene>
<protein>
    <submittedName>
        <fullName evidence="1">Uncharacterized protein</fullName>
    </submittedName>
</protein>
<comment type="caution">
    <text evidence="1">The sequence shown here is derived from an EMBL/GenBank/DDBJ whole genome shotgun (WGS) entry which is preliminary data.</text>
</comment>
<dbReference type="InterPro" id="IPR032675">
    <property type="entry name" value="LRR_dom_sf"/>
</dbReference>
<evidence type="ECO:0000313" key="2">
    <source>
        <dbReference type="Proteomes" id="UP001328107"/>
    </source>
</evidence>
<dbReference type="EMBL" id="BTRK01000005">
    <property type="protein sequence ID" value="GMR56088.1"/>
    <property type="molecule type" value="Genomic_DNA"/>
</dbReference>
<name>A0AAN5D3R4_9BILA</name>
<dbReference type="Gene3D" id="3.80.10.10">
    <property type="entry name" value="Ribonuclease Inhibitor"/>
    <property type="match status" value="1"/>
</dbReference>
<organism evidence="1 2">
    <name type="scientific">Pristionchus mayeri</name>
    <dbReference type="NCBI Taxonomy" id="1317129"/>
    <lineage>
        <taxon>Eukaryota</taxon>
        <taxon>Metazoa</taxon>
        <taxon>Ecdysozoa</taxon>
        <taxon>Nematoda</taxon>
        <taxon>Chromadorea</taxon>
        <taxon>Rhabditida</taxon>
        <taxon>Rhabditina</taxon>
        <taxon>Diplogasteromorpha</taxon>
        <taxon>Diplogasteroidea</taxon>
        <taxon>Neodiplogasteridae</taxon>
        <taxon>Pristionchus</taxon>
    </lineage>
</organism>
<accession>A0AAN5D3R4</accession>
<proteinExistence type="predicted"/>
<evidence type="ECO:0000313" key="1">
    <source>
        <dbReference type="EMBL" id="GMR56088.1"/>
    </source>
</evidence>